<name>B3T0K8_9ZZZZ</name>
<gene>
    <name evidence="1" type="ORF">ALOHA_HF4000005K23ctg1g4</name>
</gene>
<protein>
    <recommendedName>
        <fullName evidence="2">Cupin 2 conserved barrel domain-containing protein</fullName>
    </recommendedName>
</protein>
<dbReference type="SUPFAM" id="SSF51182">
    <property type="entry name" value="RmlC-like cupins"/>
    <property type="match status" value="1"/>
</dbReference>
<evidence type="ECO:0008006" key="2">
    <source>
        <dbReference type="Google" id="ProtNLM"/>
    </source>
</evidence>
<evidence type="ECO:0000313" key="1">
    <source>
        <dbReference type="EMBL" id="ABZ06117.1"/>
    </source>
</evidence>
<sequence>MTNTSTWYTSISEAIKIPIEKGRQFAFIFEDKDMQVRFYSPKQKDGQTPHHQDEIYVIAKASGKFVRGNDEISFKIGDIIFVPKKEHHYFKNFTHDFST</sequence>
<dbReference type="InterPro" id="IPR014710">
    <property type="entry name" value="RmlC-like_jellyroll"/>
</dbReference>
<dbReference type="EMBL" id="EU016567">
    <property type="protein sequence ID" value="ABZ06117.1"/>
    <property type="molecule type" value="Genomic_DNA"/>
</dbReference>
<reference evidence="1" key="1">
    <citation type="journal article" date="2008" name="ISME J.">
        <title>Genomic patterns of recombination, clonal divergence and environment in marine microbial populations.</title>
        <authorList>
            <person name="Konstantinidis K.T."/>
            <person name="Delong E.F."/>
        </authorList>
    </citation>
    <scope>NUCLEOTIDE SEQUENCE</scope>
</reference>
<dbReference type="InterPro" id="IPR011051">
    <property type="entry name" value="RmlC_Cupin_sf"/>
</dbReference>
<organism evidence="1">
    <name type="scientific">uncultured marine microorganism HF4000_005K23</name>
    <dbReference type="NCBI Taxonomy" id="455508"/>
    <lineage>
        <taxon>unclassified sequences</taxon>
        <taxon>environmental samples</taxon>
    </lineage>
</organism>
<accession>B3T0K8</accession>
<proteinExistence type="predicted"/>
<dbReference type="AlphaFoldDB" id="B3T0K8"/>
<dbReference type="Gene3D" id="2.60.120.10">
    <property type="entry name" value="Jelly Rolls"/>
    <property type="match status" value="1"/>
</dbReference>